<evidence type="ECO:0000256" key="1">
    <source>
        <dbReference type="ARBA" id="ARBA00022485"/>
    </source>
</evidence>
<organism evidence="8 9">
    <name type="scientific">Dokdonia pacifica</name>
    <dbReference type="NCBI Taxonomy" id="1627892"/>
    <lineage>
        <taxon>Bacteria</taxon>
        <taxon>Pseudomonadati</taxon>
        <taxon>Bacteroidota</taxon>
        <taxon>Flavobacteriia</taxon>
        <taxon>Flavobacteriales</taxon>
        <taxon>Flavobacteriaceae</taxon>
        <taxon>Dokdonia</taxon>
    </lineage>
</organism>
<feature type="domain" description="Cysteine-rich" evidence="7">
    <location>
        <begin position="46"/>
        <end position="132"/>
    </location>
</feature>
<dbReference type="PANTHER" id="PTHR43255">
    <property type="entry name" value="IRON-SULFUR-BINDING OXIDOREDUCTASE FADF-RELATED-RELATED"/>
    <property type="match status" value="1"/>
</dbReference>
<evidence type="ECO:0000256" key="6">
    <source>
        <dbReference type="SAM" id="MobiDB-lite"/>
    </source>
</evidence>
<evidence type="ECO:0000256" key="2">
    <source>
        <dbReference type="ARBA" id="ARBA00022723"/>
    </source>
</evidence>
<dbReference type="GO" id="GO:0051539">
    <property type="term" value="F:4 iron, 4 sulfur cluster binding"/>
    <property type="evidence" value="ECO:0007669"/>
    <property type="project" value="UniProtKB-KW"/>
</dbReference>
<keyword evidence="3" id="KW-0560">Oxidoreductase</keyword>
<evidence type="ECO:0000256" key="5">
    <source>
        <dbReference type="ARBA" id="ARBA00023014"/>
    </source>
</evidence>
<dbReference type="InterPro" id="IPR051460">
    <property type="entry name" value="HdrC_iron-sulfur_subunit"/>
</dbReference>
<gene>
    <name evidence="8" type="ORF">SAMN06265376_102378</name>
</gene>
<protein>
    <submittedName>
        <fullName evidence="8">Cysteine-rich domain-containing protein</fullName>
    </submittedName>
</protein>
<keyword evidence="5" id="KW-0411">Iron-sulfur</keyword>
<dbReference type="GO" id="GO:0016491">
    <property type="term" value="F:oxidoreductase activity"/>
    <property type="evidence" value="ECO:0007669"/>
    <property type="project" value="UniProtKB-KW"/>
</dbReference>
<evidence type="ECO:0000313" key="8">
    <source>
        <dbReference type="EMBL" id="SNR74861.1"/>
    </source>
</evidence>
<dbReference type="Proteomes" id="UP000198379">
    <property type="component" value="Unassembled WGS sequence"/>
</dbReference>
<accession>A0A238YVV3</accession>
<evidence type="ECO:0000256" key="3">
    <source>
        <dbReference type="ARBA" id="ARBA00023002"/>
    </source>
</evidence>
<feature type="domain" description="Cysteine-rich" evidence="7">
    <location>
        <begin position="172"/>
        <end position="259"/>
    </location>
</feature>
<feature type="region of interest" description="Disordered" evidence="6">
    <location>
        <begin position="1"/>
        <end position="22"/>
    </location>
</feature>
<dbReference type="Pfam" id="PF02754">
    <property type="entry name" value="CCG"/>
    <property type="match status" value="2"/>
</dbReference>
<sequence>MRPACRQAVLQPQGERSVKAETHTMSEPLRVPTMAEYMAQGKQPEVLFWVGCSGSFDDRAKKITKAFARILNKANVDFAVLGAEESCTGDPAKRAGNEFLFQMQAVMNIEVLNGYEVKKIVTACPHCFNTIKNEYPSLGGNYEVVHHTQFLKSLLEDGRLKVEGGKFKGKRITFHDPCYLGRANNVYEAPRDLLRKLEVELVEMRKCKTNGLCCGAGGAQMFKEPEPGNKDVNVERTEQALEVKPDIIAAGCPFCNTMMTDGVKNKEKEDSIEVLDVAEMIASADEL</sequence>
<name>A0A238YVV3_9FLAO</name>
<dbReference type="AlphaFoldDB" id="A0A238YVV3"/>
<evidence type="ECO:0000256" key="4">
    <source>
        <dbReference type="ARBA" id="ARBA00023004"/>
    </source>
</evidence>
<keyword evidence="1" id="KW-0004">4Fe-4S</keyword>
<evidence type="ECO:0000259" key="7">
    <source>
        <dbReference type="Pfam" id="PF02754"/>
    </source>
</evidence>
<dbReference type="GO" id="GO:0046872">
    <property type="term" value="F:metal ion binding"/>
    <property type="evidence" value="ECO:0007669"/>
    <property type="project" value="UniProtKB-KW"/>
</dbReference>
<dbReference type="EMBL" id="FZNY01000002">
    <property type="protein sequence ID" value="SNR74861.1"/>
    <property type="molecule type" value="Genomic_DNA"/>
</dbReference>
<proteinExistence type="predicted"/>
<reference evidence="8 9" key="1">
    <citation type="submission" date="2017-06" db="EMBL/GenBank/DDBJ databases">
        <authorList>
            <person name="Kim H.J."/>
            <person name="Triplett B.A."/>
        </authorList>
    </citation>
    <scope>NUCLEOTIDE SEQUENCE [LARGE SCALE GENOMIC DNA]</scope>
    <source>
        <strain evidence="8 9">DSM 25597</strain>
    </source>
</reference>
<keyword evidence="9" id="KW-1185">Reference proteome</keyword>
<keyword evidence="2" id="KW-0479">Metal-binding</keyword>
<dbReference type="GO" id="GO:0005886">
    <property type="term" value="C:plasma membrane"/>
    <property type="evidence" value="ECO:0007669"/>
    <property type="project" value="TreeGrafter"/>
</dbReference>
<keyword evidence="4" id="KW-0408">Iron</keyword>
<dbReference type="PANTHER" id="PTHR43255:SF1">
    <property type="entry name" value="IRON-SULFUR-BINDING OXIDOREDUCTASE FADF-RELATED"/>
    <property type="match status" value="1"/>
</dbReference>
<evidence type="ECO:0000313" key="9">
    <source>
        <dbReference type="Proteomes" id="UP000198379"/>
    </source>
</evidence>
<dbReference type="InterPro" id="IPR004017">
    <property type="entry name" value="Cys_rich_dom"/>
</dbReference>